<evidence type="ECO:0000313" key="4">
    <source>
        <dbReference type="EMBL" id="KFI45004.1"/>
    </source>
</evidence>
<keyword evidence="2" id="KW-0472">Membrane</keyword>
<organism evidence="4 5">
    <name type="scientific">Bifidobacterium bohemicum DSM 22767</name>
    <dbReference type="NCBI Taxonomy" id="1437606"/>
    <lineage>
        <taxon>Bacteria</taxon>
        <taxon>Bacillati</taxon>
        <taxon>Actinomycetota</taxon>
        <taxon>Actinomycetes</taxon>
        <taxon>Bifidobacteriales</taxon>
        <taxon>Bifidobacteriaceae</taxon>
        <taxon>Bifidobacterium</taxon>
    </lineage>
</organism>
<feature type="region of interest" description="Disordered" evidence="1">
    <location>
        <begin position="399"/>
        <end position="421"/>
    </location>
</feature>
<accession>A0A086ZEQ4</accession>
<evidence type="ECO:0000313" key="5">
    <source>
        <dbReference type="Proteomes" id="UP000029096"/>
    </source>
</evidence>
<proteinExistence type="predicted"/>
<gene>
    <name evidence="4" type="ORF">BBOH_1264</name>
</gene>
<keyword evidence="2" id="KW-1133">Transmembrane helix</keyword>
<protein>
    <submittedName>
        <fullName evidence="4">Putative fimbrial subunit FimA</fullName>
    </submittedName>
</protein>
<dbReference type="eggNOG" id="COG4932">
    <property type="taxonomic scope" value="Bacteria"/>
</dbReference>
<keyword evidence="3" id="KW-0732">Signal</keyword>
<keyword evidence="5" id="KW-1185">Reference proteome</keyword>
<dbReference type="STRING" id="1437606.BBOH_1264"/>
<dbReference type="NCBIfam" id="TIGR01167">
    <property type="entry name" value="LPXTG_anchor"/>
    <property type="match status" value="1"/>
</dbReference>
<feature type="transmembrane region" description="Helical" evidence="2">
    <location>
        <begin position="587"/>
        <end position="610"/>
    </location>
</feature>
<dbReference type="RefSeq" id="WP_033522000.1">
    <property type="nucleotide sequence ID" value="NZ_JDUS01000013.1"/>
</dbReference>
<feature type="compositionally biased region" description="Polar residues" evidence="1">
    <location>
        <begin position="399"/>
        <end position="416"/>
    </location>
</feature>
<evidence type="ECO:0000256" key="3">
    <source>
        <dbReference type="SAM" id="SignalP"/>
    </source>
</evidence>
<feature type="signal peptide" evidence="3">
    <location>
        <begin position="1"/>
        <end position="33"/>
    </location>
</feature>
<keyword evidence="2" id="KW-0812">Transmembrane</keyword>
<comment type="caution">
    <text evidence="4">The sequence shown here is derived from an EMBL/GenBank/DDBJ whole genome shotgun (WGS) entry which is preliminary data.</text>
</comment>
<evidence type="ECO:0000256" key="1">
    <source>
        <dbReference type="SAM" id="MobiDB-lite"/>
    </source>
</evidence>
<reference evidence="4 5" key="1">
    <citation type="submission" date="2014-03" db="EMBL/GenBank/DDBJ databases">
        <title>Genomics of Bifidobacteria.</title>
        <authorList>
            <person name="Ventura M."/>
            <person name="Milani C."/>
            <person name="Lugli G.A."/>
        </authorList>
    </citation>
    <scope>NUCLEOTIDE SEQUENCE [LARGE SCALE GENOMIC DNA]</scope>
    <source>
        <strain evidence="4 5">DSM 22767</strain>
    </source>
</reference>
<dbReference type="Proteomes" id="UP000029096">
    <property type="component" value="Unassembled WGS sequence"/>
</dbReference>
<name>A0A086ZEQ4_9BIFI</name>
<dbReference type="AlphaFoldDB" id="A0A086ZEQ4"/>
<feature type="chain" id="PRO_5001817873" evidence="3">
    <location>
        <begin position="34"/>
        <end position="623"/>
    </location>
</feature>
<dbReference type="EMBL" id="JGYP01000004">
    <property type="protein sequence ID" value="KFI45004.1"/>
    <property type="molecule type" value="Genomic_DNA"/>
</dbReference>
<evidence type="ECO:0000256" key="2">
    <source>
        <dbReference type="SAM" id="Phobius"/>
    </source>
</evidence>
<sequence>MQIGTSIRKGVGLAVSAAALLALLPLGASGAMADDVANDGYVDMGTDAKASITLNAKGDSYLNGHSFKLLRIGTYEKAEKNKDNKITGIQVGTPDNVKNETKTAYINATGDTSLPAGYEDNPVGAVATKMLGFHTEDGEGLTPNQDETASTGTYEGKLRNFAQELAGDTKGTLNGKFEGATGTMATDSSTGAASVKFDGLAQGLYIVKDVTNPASLKGSQIAIPMVVGTAVGAANLDSFADASGMKLGVVNMKDDVVSINKTMAEKSLSTGQWGHFTVTTKVPLTTGFTKDNYKFTVTDSPSYGFTLPASSDAAHYYKVRVDGKEIASDLLGGILTANQSSSLDKTSSIVFDFGNAFLDHKDVFPYGANIEITYALQNSGKQRGIQNSVSLDYSTQPGCTKENNNGQECPSSTVTPPNGPVKPKTYSFKLGNVLRTNGTKLVGSTFTITLVKDASGADVTSSTPIKFVSLGDNVYKQADDASTGSAPTLTINDSAAKKGILELQDIDAGTYEIQQTGAPQNPHLRAVMLPKFDVTLTPNADDSAKADIAVQQDAWHLAAKASDVEAVNYNVVVNNVPSVMQLPLTGGAGIILAIIVALVLAALLGITVVMKRRHEAAASRTRV</sequence>